<name>A0A495IKV9_9MICO</name>
<accession>A0A495IKV9</accession>
<dbReference type="RefSeq" id="WP_121371571.1">
    <property type="nucleotide sequence ID" value="NZ_RBKS01000001.1"/>
</dbReference>
<gene>
    <name evidence="3" type="ORF">C8E83_3794</name>
</gene>
<dbReference type="Pfam" id="PF07905">
    <property type="entry name" value="PucR"/>
    <property type="match status" value="1"/>
</dbReference>
<feature type="domain" description="PucR C-terminal helix-turn-helix" evidence="2">
    <location>
        <begin position="448"/>
        <end position="500"/>
    </location>
</feature>
<keyword evidence="4" id="KW-1185">Reference proteome</keyword>
<comment type="caution">
    <text evidence="3">The sequence shown here is derived from an EMBL/GenBank/DDBJ whole genome shotgun (WGS) entry which is preliminary data.</text>
</comment>
<dbReference type="InterPro" id="IPR042070">
    <property type="entry name" value="PucR_C-HTH_sf"/>
</dbReference>
<sequence>MLTTTPPTVRGLLAEGDLRLLPRLEGEGLDTPIAWVHSSDLTDPTPFFTGDTMLLTTGTQFPADDSDAAYYDAYVERLGAAGVVAIGFGLEVIREGTPAPLVAACDARGVTLVEVPYEVPFIALIRWVADRIAARDRERDSWTLRAQRAVSIAALTTGTLAAVARALAEQVGGAVVVLSYGGDVVLEERVGHVGLDPLIVEGRRMLGRGTRASAEVPVAAWDGFATVQTLGPRGTLRGAIGVAGVGRHDVATQAVVTGAVAIAEVLLGYGDSERRLGQRAGAVILRLLLEGQLPAAAALAAEFDSPLPDPLRVGIAALPAGTGEAARGQIVEALTRDGLSFADDRVDRIVTVSTAGSLDHLQRLVATVPAFDGLTIGLSAALAPAEAPTGFAQAQRMLAQHDEAGLAVFGESTGGLLDELWSPAAENVARKRLAVLLGEPGDLIECSRLWLDHNGHWESAAREAGLHRHTLKARIARVGTLLQLDLDEFSQRAELWALLQASRA</sequence>
<protein>
    <submittedName>
        <fullName evidence="3">CdaR family transcriptional regulator</fullName>
    </submittedName>
</protein>
<organism evidence="3 4">
    <name type="scientific">Frondihabitans australicus</name>
    <dbReference type="NCBI Taxonomy" id="386892"/>
    <lineage>
        <taxon>Bacteria</taxon>
        <taxon>Bacillati</taxon>
        <taxon>Actinomycetota</taxon>
        <taxon>Actinomycetes</taxon>
        <taxon>Micrococcales</taxon>
        <taxon>Microbacteriaceae</taxon>
        <taxon>Frondihabitans</taxon>
    </lineage>
</organism>
<dbReference type="OrthoDB" id="8450798at2"/>
<evidence type="ECO:0000313" key="3">
    <source>
        <dbReference type="EMBL" id="RKR76617.1"/>
    </source>
</evidence>
<dbReference type="Proteomes" id="UP000280008">
    <property type="component" value="Unassembled WGS sequence"/>
</dbReference>
<dbReference type="Gene3D" id="1.10.10.2840">
    <property type="entry name" value="PucR C-terminal helix-turn-helix domain"/>
    <property type="match status" value="1"/>
</dbReference>
<feature type="domain" description="Purine catabolism PurC-like" evidence="1">
    <location>
        <begin position="27"/>
        <end position="132"/>
    </location>
</feature>
<reference evidence="3 4" key="1">
    <citation type="submission" date="2018-10" db="EMBL/GenBank/DDBJ databases">
        <title>Sequencing the genomes of 1000 actinobacteria strains.</title>
        <authorList>
            <person name="Klenk H.-P."/>
        </authorList>
    </citation>
    <scope>NUCLEOTIDE SEQUENCE [LARGE SCALE GENOMIC DNA]</scope>
    <source>
        <strain evidence="3 4">DSM 17894</strain>
    </source>
</reference>
<proteinExistence type="predicted"/>
<evidence type="ECO:0000259" key="1">
    <source>
        <dbReference type="Pfam" id="PF07905"/>
    </source>
</evidence>
<evidence type="ECO:0000313" key="4">
    <source>
        <dbReference type="Proteomes" id="UP000280008"/>
    </source>
</evidence>
<dbReference type="InterPro" id="IPR012914">
    <property type="entry name" value="PucR_dom"/>
</dbReference>
<dbReference type="EMBL" id="RBKS01000001">
    <property type="protein sequence ID" value="RKR76617.1"/>
    <property type="molecule type" value="Genomic_DNA"/>
</dbReference>
<dbReference type="PANTHER" id="PTHR33744:SF1">
    <property type="entry name" value="DNA-BINDING TRANSCRIPTIONAL ACTIVATOR ADER"/>
    <property type="match status" value="1"/>
</dbReference>
<evidence type="ECO:0000259" key="2">
    <source>
        <dbReference type="Pfam" id="PF13556"/>
    </source>
</evidence>
<dbReference type="PANTHER" id="PTHR33744">
    <property type="entry name" value="CARBOHYDRATE DIACID REGULATOR"/>
    <property type="match status" value="1"/>
</dbReference>
<dbReference type="InterPro" id="IPR025736">
    <property type="entry name" value="PucR_C-HTH_dom"/>
</dbReference>
<dbReference type="Pfam" id="PF13556">
    <property type="entry name" value="HTH_30"/>
    <property type="match status" value="1"/>
</dbReference>
<dbReference type="InterPro" id="IPR051448">
    <property type="entry name" value="CdaR-like_regulators"/>
</dbReference>
<dbReference type="AlphaFoldDB" id="A0A495IKV9"/>